<dbReference type="Gene3D" id="3.40.50.720">
    <property type="entry name" value="NAD(P)-binding Rossmann-like Domain"/>
    <property type="match status" value="1"/>
</dbReference>
<name>A0A1G7WDP9_9FLAO</name>
<dbReference type="PANTHER" id="PTHR48079">
    <property type="entry name" value="PROTEIN YEEZ"/>
    <property type="match status" value="1"/>
</dbReference>
<keyword evidence="3" id="KW-1185">Reference proteome</keyword>
<dbReference type="EMBL" id="FNCZ01000001">
    <property type="protein sequence ID" value="SDG70092.1"/>
    <property type="molecule type" value="Genomic_DNA"/>
</dbReference>
<dbReference type="SUPFAM" id="SSF51735">
    <property type="entry name" value="NAD(P)-binding Rossmann-fold domains"/>
    <property type="match status" value="1"/>
</dbReference>
<dbReference type="GO" id="GO:0005737">
    <property type="term" value="C:cytoplasm"/>
    <property type="evidence" value="ECO:0007669"/>
    <property type="project" value="TreeGrafter"/>
</dbReference>
<proteinExistence type="predicted"/>
<evidence type="ECO:0000259" key="1">
    <source>
        <dbReference type="Pfam" id="PF13460"/>
    </source>
</evidence>
<dbReference type="Proteomes" id="UP000199492">
    <property type="component" value="Unassembled WGS sequence"/>
</dbReference>
<protein>
    <submittedName>
        <fullName evidence="2">Nucleoside-diphosphate-sugar epimerase</fullName>
    </submittedName>
</protein>
<accession>A0A1G7WDP9</accession>
<dbReference type="GO" id="GO:0004029">
    <property type="term" value="F:aldehyde dehydrogenase (NAD+) activity"/>
    <property type="evidence" value="ECO:0007669"/>
    <property type="project" value="TreeGrafter"/>
</dbReference>
<dbReference type="STRING" id="262004.SAMN04489796_101329"/>
<evidence type="ECO:0000313" key="3">
    <source>
        <dbReference type="Proteomes" id="UP000199492"/>
    </source>
</evidence>
<dbReference type="OrthoDB" id="751203at2"/>
<dbReference type="InterPro" id="IPR036291">
    <property type="entry name" value="NAD(P)-bd_dom_sf"/>
</dbReference>
<reference evidence="3" key="1">
    <citation type="submission" date="2016-10" db="EMBL/GenBank/DDBJ databases">
        <authorList>
            <person name="Varghese N."/>
            <person name="Submissions S."/>
        </authorList>
    </citation>
    <scope>NUCLEOTIDE SEQUENCE [LARGE SCALE GENOMIC DNA]</scope>
    <source>
        <strain evidence="3">DSM 15363</strain>
    </source>
</reference>
<dbReference type="InterPro" id="IPR051783">
    <property type="entry name" value="NAD(P)-dependent_oxidoreduct"/>
</dbReference>
<gene>
    <name evidence="2" type="ORF">SAMN04489796_101329</name>
</gene>
<evidence type="ECO:0000313" key="2">
    <source>
        <dbReference type="EMBL" id="SDG70092.1"/>
    </source>
</evidence>
<dbReference type="InterPro" id="IPR016040">
    <property type="entry name" value="NAD(P)-bd_dom"/>
</dbReference>
<organism evidence="2 3">
    <name type="scientific">Winogradskyella thalassocola</name>
    <dbReference type="NCBI Taxonomy" id="262004"/>
    <lineage>
        <taxon>Bacteria</taxon>
        <taxon>Pseudomonadati</taxon>
        <taxon>Bacteroidota</taxon>
        <taxon>Flavobacteriia</taxon>
        <taxon>Flavobacteriales</taxon>
        <taxon>Flavobacteriaceae</taxon>
        <taxon>Winogradskyella</taxon>
    </lineage>
</organism>
<dbReference type="RefSeq" id="WP_092465841.1">
    <property type="nucleotide sequence ID" value="NZ_FNCZ01000001.1"/>
</dbReference>
<dbReference type="PANTHER" id="PTHR48079:SF6">
    <property type="entry name" value="NAD(P)-BINDING DOMAIN-CONTAINING PROTEIN-RELATED"/>
    <property type="match status" value="1"/>
</dbReference>
<dbReference type="Pfam" id="PF13460">
    <property type="entry name" value="NAD_binding_10"/>
    <property type="match status" value="1"/>
</dbReference>
<dbReference type="AlphaFoldDB" id="A0A1G7WDP9"/>
<feature type="domain" description="NAD(P)-binding" evidence="1">
    <location>
        <begin position="11"/>
        <end position="181"/>
    </location>
</feature>
<sequence>MKTQISIIGCGWLGLSLAQKLVEEDYTVNGSTTSKDKLQVLQKHRINPFLITLTETSISGSYSEFLTGSATVIINIPPGLRNNPNKNHVAEIKLLIYEIEKHGIKNVLYISSTSVFEDGQNFPVITDKIVPNTTSESGKQLIEIEQMLQANSNFKTTILRFGGLVGDERHPAKFLSGKTNISNPEAPINLIHKTDCLAIISSILKNKLWNITLNAAYPEHPNKDVYYVNYCKHHNLPLPKFNSSEKSKGKIIESKLVVQLLNYTFKVSP</sequence>